<proteinExistence type="predicted"/>
<gene>
    <name evidence="2" type="ORF">I3J27_38720</name>
</gene>
<keyword evidence="3" id="KW-1185">Reference proteome</keyword>
<feature type="region of interest" description="Disordered" evidence="1">
    <location>
        <begin position="1"/>
        <end position="22"/>
    </location>
</feature>
<organism evidence="2 3">
    <name type="scientific">Bradyrhizobium xenonodulans</name>
    <dbReference type="NCBI Taxonomy" id="2736875"/>
    <lineage>
        <taxon>Bacteria</taxon>
        <taxon>Pseudomonadati</taxon>
        <taxon>Pseudomonadota</taxon>
        <taxon>Alphaproteobacteria</taxon>
        <taxon>Hyphomicrobiales</taxon>
        <taxon>Nitrobacteraceae</taxon>
        <taxon>Bradyrhizobium</taxon>
    </lineage>
</organism>
<reference evidence="2" key="1">
    <citation type="submission" date="2021-12" db="EMBL/GenBank/DDBJ databases">
        <title>Bradyrhizobium xenonodulans sp. nov.</title>
        <authorList>
            <person name="Claassens R."/>
            <person name="Venter S.N."/>
            <person name="Beukes C.W."/>
            <person name="Stepkowski T."/>
            <person name="Steenkamp E.T."/>
        </authorList>
    </citation>
    <scope>NUCLEOTIDE SEQUENCE</scope>
    <source>
        <strain evidence="2">14AB</strain>
    </source>
</reference>
<dbReference type="Proteomes" id="UP001179614">
    <property type="component" value="Chromosome"/>
</dbReference>
<sequence length="116" mass="12942">MIHFVSRQKPEGNPMSKSTFPVNGGAMPAATLTIRNLIDEETGEVKIWVLKGLARREAMRTWGEITPRSLRASVRMCADMIPEMLCAWRQRHGLPVAMTTVAPYGTARSGVRRSVF</sequence>
<protein>
    <submittedName>
        <fullName evidence="2">Uncharacterized protein</fullName>
    </submittedName>
</protein>
<name>A0ABY7MKC1_9BRAD</name>
<accession>A0ABY7MKC1</accession>
<evidence type="ECO:0000313" key="2">
    <source>
        <dbReference type="EMBL" id="WBL78799.1"/>
    </source>
</evidence>
<evidence type="ECO:0000256" key="1">
    <source>
        <dbReference type="SAM" id="MobiDB-lite"/>
    </source>
</evidence>
<dbReference type="RefSeq" id="WP_270164072.1">
    <property type="nucleotide sequence ID" value="NZ_CP089391.1"/>
</dbReference>
<evidence type="ECO:0000313" key="3">
    <source>
        <dbReference type="Proteomes" id="UP001179614"/>
    </source>
</evidence>
<dbReference type="EMBL" id="CP089391">
    <property type="protein sequence ID" value="WBL78799.1"/>
    <property type="molecule type" value="Genomic_DNA"/>
</dbReference>